<dbReference type="InterPro" id="IPR012337">
    <property type="entry name" value="RNaseH-like_sf"/>
</dbReference>
<dbReference type="PANTHER" id="PTHR42648:SF27">
    <property type="entry name" value="RNA-DIRECTED DNA POLYMERASE"/>
    <property type="match status" value="1"/>
</dbReference>
<dbReference type="PANTHER" id="PTHR42648">
    <property type="entry name" value="TRANSPOSASE, PUTATIVE-RELATED"/>
    <property type="match status" value="1"/>
</dbReference>
<dbReference type="InterPro" id="IPR039537">
    <property type="entry name" value="Retrotran_Ty1/copia-like"/>
</dbReference>
<feature type="non-terminal residue" evidence="2">
    <location>
        <position position="294"/>
    </location>
</feature>
<name>A0AAW2IW81_SESRA</name>
<organism evidence="2">
    <name type="scientific">Sesamum radiatum</name>
    <name type="common">Black benniseed</name>
    <dbReference type="NCBI Taxonomy" id="300843"/>
    <lineage>
        <taxon>Eukaryota</taxon>
        <taxon>Viridiplantae</taxon>
        <taxon>Streptophyta</taxon>
        <taxon>Embryophyta</taxon>
        <taxon>Tracheophyta</taxon>
        <taxon>Spermatophyta</taxon>
        <taxon>Magnoliopsida</taxon>
        <taxon>eudicotyledons</taxon>
        <taxon>Gunneridae</taxon>
        <taxon>Pentapetalae</taxon>
        <taxon>asterids</taxon>
        <taxon>lamiids</taxon>
        <taxon>Lamiales</taxon>
        <taxon>Pedaliaceae</taxon>
        <taxon>Sesamum</taxon>
    </lineage>
</organism>
<dbReference type="SUPFAM" id="SSF53098">
    <property type="entry name" value="Ribonuclease H-like"/>
    <property type="match status" value="1"/>
</dbReference>
<dbReference type="Pfam" id="PF13976">
    <property type="entry name" value="gag_pre-integrs"/>
    <property type="match status" value="1"/>
</dbReference>
<comment type="caution">
    <text evidence="2">The sequence shown here is derived from an EMBL/GenBank/DDBJ whole genome shotgun (WGS) entry which is preliminary data.</text>
</comment>
<reference evidence="2" key="1">
    <citation type="submission" date="2020-06" db="EMBL/GenBank/DDBJ databases">
        <authorList>
            <person name="Li T."/>
            <person name="Hu X."/>
            <person name="Zhang T."/>
            <person name="Song X."/>
            <person name="Zhang H."/>
            <person name="Dai N."/>
            <person name="Sheng W."/>
            <person name="Hou X."/>
            <person name="Wei L."/>
        </authorList>
    </citation>
    <scope>NUCLEOTIDE SEQUENCE</scope>
    <source>
        <strain evidence="2">G02</strain>
        <tissue evidence="2">Leaf</tissue>
    </source>
</reference>
<feature type="domain" description="GAG-pre-integrase" evidence="1">
    <location>
        <begin position="162"/>
        <end position="207"/>
    </location>
</feature>
<sequence length="294" mass="33327">MLEDNRKVLSIILASMTNKIQKQYNRLDDVPLIMLWSWGQDVFLVRKLEDLKAWLNNDTYINVILQSLPPSYDPFIDNYYMNGLEKSVHELINMLVQYEATAHKSEPAVLVGEASNSKAKGKGARCWKRKKSKGQTIVASASARGALAAPTGKGKGKVGASQRSKIWHTRLGYISKDMIRKLVDSNSLEIDDLDHLSTCKSCLKGKMTKKPFVGQSAITNGLLDWVHIDVCAPLNTPARGGFSYFITFIDDYSRYGYVYLMRYKSEAFGRFKEYRLQVENQTGRKIKSPSIRPR</sequence>
<evidence type="ECO:0000259" key="1">
    <source>
        <dbReference type="Pfam" id="PF13976"/>
    </source>
</evidence>
<reference evidence="2" key="2">
    <citation type="journal article" date="2024" name="Plant">
        <title>Genomic evolution and insights into agronomic trait innovations of Sesamum species.</title>
        <authorList>
            <person name="Miao H."/>
            <person name="Wang L."/>
            <person name="Qu L."/>
            <person name="Liu H."/>
            <person name="Sun Y."/>
            <person name="Le M."/>
            <person name="Wang Q."/>
            <person name="Wei S."/>
            <person name="Zheng Y."/>
            <person name="Lin W."/>
            <person name="Duan Y."/>
            <person name="Cao H."/>
            <person name="Xiong S."/>
            <person name="Wang X."/>
            <person name="Wei L."/>
            <person name="Li C."/>
            <person name="Ma Q."/>
            <person name="Ju M."/>
            <person name="Zhao R."/>
            <person name="Li G."/>
            <person name="Mu C."/>
            <person name="Tian Q."/>
            <person name="Mei H."/>
            <person name="Zhang T."/>
            <person name="Gao T."/>
            <person name="Zhang H."/>
        </authorList>
    </citation>
    <scope>NUCLEOTIDE SEQUENCE</scope>
    <source>
        <strain evidence="2">G02</strain>
    </source>
</reference>
<protein>
    <recommendedName>
        <fullName evidence="1">GAG-pre-integrase domain-containing protein</fullName>
    </recommendedName>
</protein>
<proteinExistence type="predicted"/>
<dbReference type="EMBL" id="JACGWJ010001015">
    <property type="protein sequence ID" value="KAL0285723.1"/>
    <property type="molecule type" value="Genomic_DNA"/>
</dbReference>
<dbReference type="InterPro" id="IPR025724">
    <property type="entry name" value="GAG-pre-integrase_dom"/>
</dbReference>
<dbReference type="GO" id="GO:0003676">
    <property type="term" value="F:nucleic acid binding"/>
    <property type="evidence" value="ECO:0007669"/>
    <property type="project" value="InterPro"/>
</dbReference>
<dbReference type="InterPro" id="IPR036397">
    <property type="entry name" value="RNaseH_sf"/>
</dbReference>
<dbReference type="AlphaFoldDB" id="A0AAW2IW81"/>
<dbReference type="Gene3D" id="3.30.420.10">
    <property type="entry name" value="Ribonuclease H-like superfamily/Ribonuclease H"/>
    <property type="match status" value="1"/>
</dbReference>
<gene>
    <name evidence="2" type="ORF">Sradi_7166200</name>
</gene>
<evidence type="ECO:0000313" key="2">
    <source>
        <dbReference type="EMBL" id="KAL0285723.1"/>
    </source>
</evidence>
<accession>A0AAW2IW81</accession>